<dbReference type="RefSeq" id="WP_088859085.1">
    <property type="nucleotide sequence ID" value="NZ_CP014863.1"/>
</dbReference>
<accession>A0A2Z2MD85</accession>
<evidence type="ECO:0000313" key="2">
    <source>
        <dbReference type="Proteomes" id="UP000250179"/>
    </source>
</evidence>
<geneLocation type="plasmid" evidence="2"/>
<dbReference type="EMBL" id="CP014863">
    <property type="protein sequence ID" value="ASJ03826.1"/>
    <property type="molecule type" value="Genomic_DNA"/>
</dbReference>
<dbReference type="GeneID" id="33320897"/>
<reference evidence="1 2" key="1">
    <citation type="submission" date="2016-03" db="EMBL/GenBank/DDBJ databases">
        <title>Complete genome sequence of Thermococcus profundus strain DT5432.</title>
        <authorList>
            <person name="Oger P.M."/>
        </authorList>
    </citation>
    <scope>NUCLEOTIDE SEQUENCE [LARGE SCALE GENOMIC DNA]</scope>
    <source>
        <strain evidence="1 2">DT 5432</strain>
        <plasmid evidence="2">Plasmid</plasmid>
    </source>
</reference>
<name>A0A2Z2MD85_THEPR</name>
<dbReference type="Proteomes" id="UP000250179">
    <property type="component" value="Plasmid unnamed"/>
</dbReference>
<dbReference type="AlphaFoldDB" id="A0A2Z2MD85"/>
<keyword evidence="2" id="KW-1185">Reference proteome</keyword>
<evidence type="ECO:0000313" key="1">
    <source>
        <dbReference type="EMBL" id="ASJ03826.1"/>
    </source>
</evidence>
<sequence length="353" mass="40501">MVTVKTFDHKIRTLDNFVKIKKEAVYLPKIELIYPNASKEILFCPETIKTFSKEGPAKALLQLPLTETNTYDTPTEIRIYRTHSPYEELFAVATAGLLIKNCNQCPQVKGLNFLTEKQARTVLSMINAGAWTKEFAKQYFAHLIENKRFYFVDDSTGTFIVPNKIKKKPAIAEWSRLNYDWITPKVLPGYSPKKNKPIIERLIVEKPFPKVTIYKIYVETEEKSINIYGKVSIKAKDVKPFPKGDELILNYEVDEVVTSFSSVTKDATGVSIIDLAHLKGYLARENMGKVEYFEGNLKWKHAELFSLNGEMYVTLYVEWKETGSQDKIIIPRRLVGILSQVNPEFKNLPVVMV</sequence>
<dbReference type="KEGG" id="tprf:A3L09_10735"/>
<gene>
    <name evidence="1" type="ORF">A3L09_10735</name>
</gene>
<keyword evidence="1" id="KW-0614">Plasmid</keyword>
<protein>
    <submittedName>
        <fullName evidence="1">Uncharacterized protein</fullName>
    </submittedName>
</protein>
<proteinExistence type="predicted"/>
<organism evidence="1 2">
    <name type="scientific">Thermococcus profundus</name>
    <dbReference type="NCBI Taxonomy" id="49899"/>
    <lineage>
        <taxon>Archaea</taxon>
        <taxon>Methanobacteriati</taxon>
        <taxon>Methanobacteriota</taxon>
        <taxon>Thermococci</taxon>
        <taxon>Thermococcales</taxon>
        <taxon>Thermococcaceae</taxon>
        <taxon>Thermococcus</taxon>
    </lineage>
</organism>